<reference evidence="21 22" key="1">
    <citation type="journal article" date="2020" name="Nature">
        <title>Six reference-quality genomes reveal evolution of bat adaptations.</title>
        <authorList>
            <person name="Jebb D."/>
            <person name="Huang Z."/>
            <person name="Pippel M."/>
            <person name="Hughes G.M."/>
            <person name="Lavrichenko K."/>
            <person name="Devanna P."/>
            <person name="Winkler S."/>
            <person name="Jermiin L.S."/>
            <person name="Skirmuntt E.C."/>
            <person name="Katzourakis A."/>
            <person name="Burkitt-Gray L."/>
            <person name="Ray D.A."/>
            <person name="Sullivan K.A.M."/>
            <person name="Roscito J.G."/>
            <person name="Kirilenko B.M."/>
            <person name="Davalos L.M."/>
            <person name="Corthals A.P."/>
            <person name="Power M.L."/>
            <person name="Jones G."/>
            <person name="Ransome R.D."/>
            <person name="Dechmann D.K.N."/>
            <person name="Locatelli A.G."/>
            <person name="Puechmaille S.J."/>
            <person name="Fedrigo O."/>
            <person name="Jarvis E.D."/>
            <person name="Hiller M."/>
            <person name="Vernes S.C."/>
            <person name="Myers E.W."/>
            <person name="Teeling E.C."/>
        </authorList>
    </citation>
    <scope>NUCLEOTIDE SEQUENCE [LARGE SCALE GENOMIC DNA]</scope>
    <source>
        <strain evidence="21">MMolMol1</strain>
        <tissue evidence="21">Muscle</tissue>
    </source>
</reference>
<evidence type="ECO:0000256" key="7">
    <source>
        <dbReference type="ARBA" id="ARBA00022801"/>
    </source>
</evidence>
<evidence type="ECO:0000256" key="5">
    <source>
        <dbReference type="ARBA" id="ARBA00022670"/>
    </source>
</evidence>
<dbReference type="InterPro" id="IPR045357">
    <property type="entry name" value="Aminopeptidase_N-like_N"/>
</dbReference>
<dbReference type="InParanoid" id="A0A7J8BNA7"/>
<feature type="domain" description="Peptidase M1 leukotriene A4 hydrolase/aminopeptidase C-terminal" evidence="20">
    <location>
        <begin position="494"/>
        <end position="639"/>
    </location>
</feature>
<evidence type="ECO:0000256" key="2">
    <source>
        <dbReference type="ARBA" id="ARBA00010136"/>
    </source>
</evidence>
<keyword evidence="7" id="KW-0378">Hydrolase</keyword>
<comment type="function">
    <text evidence="12">Exopeptidase which selectively removes arginine and/or lysine residues from the N-terminus of several peptide substrates including Arg(0)-Leu-enkephalin, Arg(0)-Met-enkephalin and Arg(-1)-Lys(0)-somatostatin-14. Can hydrolyze leukotriene A4 (LTA-4) into leukotriene B4 (LTB-4).</text>
</comment>
<dbReference type="FunFam" id="3.30.2010.30:FF:000001">
    <property type="entry name" value="Leukotriene A(4) hydrolase"/>
    <property type="match status" value="1"/>
</dbReference>
<dbReference type="GO" id="GO:0005615">
    <property type="term" value="C:extracellular space"/>
    <property type="evidence" value="ECO:0007669"/>
    <property type="project" value="TreeGrafter"/>
</dbReference>
<proteinExistence type="inferred from homology"/>
<evidence type="ECO:0000256" key="11">
    <source>
        <dbReference type="ARBA" id="ARBA00050720"/>
    </source>
</evidence>
<dbReference type="GO" id="GO:0006508">
    <property type="term" value="P:proteolysis"/>
    <property type="evidence" value="ECO:0007669"/>
    <property type="project" value="UniProtKB-KW"/>
</dbReference>
<dbReference type="FunFam" id="1.25.40.320:FF:000001">
    <property type="entry name" value="Leukotriene A(4) hydrolase"/>
    <property type="match status" value="1"/>
</dbReference>
<dbReference type="Pfam" id="PF09127">
    <property type="entry name" value="Leuk-A4-hydro_C"/>
    <property type="match status" value="1"/>
</dbReference>
<dbReference type="Pfam" id="PF17900">
    <property type="entry name" value="Peptidase_M1_N"/>
    <property type="match status" value="1"/>
</dbReference>
<evidence type="ECO:0000313" key="22">
    <source>
        <dbReference type="Proteomes" id="UP000550707"/>
    </source>
</evidence>
<comment type="caution">
    <text evidence="21">The sequence shown here is derived from an EMBL/GenBank/DDBJ whole genome shotgun (WGS) entry which is preliminary data.</text>
</comment>
<comment type="catalytic activity">
    <reaction evidence="11">
        <text>Release of N-terminal Arg and Lys from oligopeptides when P1' is not Pro. Also acts on arylamides of Arg and Lys.</text>
        <dbReference type="EC" id="3.4.11.6"/>
    </reaction>
</comment>
<evidence type="ECO:0000259" key="20">
    <source>
        <dbReference type="SMART" id="SM01263"/>
    </source>
</evidence>
<keyword evidence="3 21" id="KW-0031">Aminopeptidase</keyword>
<keyword evidence="4" id="KW-0964">Secreted</keyword>
<dbReference type="Gene3D" id="2.60.40.1730">
    <property type="entry name" value="tricorn interacting facor f3 domain"/>
    <property type="match status" value="1"/>
</dbReference>
<evidence type="ECO:0000256" key="9">
    <source>
        <dbReference type="ARBA" id="ARBA00022990"/>
    </source>
</evidence>
<evidence type="ECO:0000256" key="14">
    <source>
        <dbReference type="ARBA" id="ARBA00072073"/>
    </source>
</evidence>
<evidence type="ECO:0000256" key="12">
    <source>
        <dbReference type="ARBA" id="ARBA00058544"/>
    </source>
</evidence>
<accession>A0A7J8BNA7</accession>
<feature type="active site" description="Proton acceptor" evidence="17">
    <location>
        <position position="320"/>
    </location>
</feature>
<dbReference type="SUPFAM" id="SSF63737">
    <property type="entry name" value="Leukotriene A4 hydrolase N-terminal domain"/>
    <property type="match status" value="1"/>
</dbReference>
<evidence type="ECO:0000256" key="6">
    <source>
        <dbReference type="ARBA" id="ARBA00022723"/>
    </source>
</evidence>
<dbReference type="EMBL" id="JACASF010000023">
    <property type="protein sequence ID" value="KAF6399999.1"/>
    <property type="molecule type" value="Genomic_DNA"/>
</dbReference>
<dbReference type="PRINTS" id="PR00756">
    <property type="entry name" value="ALADIPTASE"/>
</dbReference>
<dbReference type="InterPro" id="IPR001930">
    <property type="entry name" value="Peptidase_M1"/>
</dbReference>
<dbReference type="InterPro" id="IPR027268">
    <property type="entry name" value="Peptidase_M4/M1_CTD_sf"/>
</dbReference>
<feature type="binding site" evidence="18">
    <location>
        <begin position="163"/>
        <end position="165"/>
    </location>
    <ligand>
        <name>a peptide</name>
        <dbReference type="ChEBI" id="CHEBI:60466"/>
    </ligand>
</feature>
<comment type="cofactor">
    <cofactor evidence="19">
        <name>Zn(2+)</name>
        <dbReference type="ChEBI" id="CHEBI:29105"/>
    </cofactor>
    <text evidence="19">Binds 1 zinc ion per subunit.</text>
</comment>
<dbReference type="Gene3D" id="1.25.40.320">
    <property type="entry name" value="Peptidase M1, leukotriene A4 hydrolase/aminopeptidase C-terminal domain"/>
    <property type="match status" value="1"/>
</dbReference>
<dbReference type="EC" id="3.4.11.6" evidence="13"/>
<evidence type="ECO:0000256" key="19">
    <source>
        <dbReference type="PIRSR" id="PIRSR634015-3"/>
    </source>
</evidence>
<dbReference type="InterPro" id="IPR034015">
    <property type="entry name" value="M1_LTA4H"/>
</dbReference>
<dbReference type="InterPro" id="IPR038502">
    <property type="entry name" value="M1_LTA-4_hydro/amino_C_sf"/>
</dbReference>
<dbReference type="PANTHER" id="PTHR45726">
    <property type="entry name" value="LEUKOTRIENE A-4 HYDROLASE"/>
    <property type="match status" value="1"/>
</dbReference>
<evidence type="ECO:0000256" key="10">
    <source>
        <dbReference type="ARBA" id="ARBA00023049"/>
    </source>
</evidence>
<dbReference type="GO" id="GO:0008270">
    <property type="term" value="F:zinc ion binding"/>
    <property type="evidence" value="ECO:0007669"/>
    <property type="project" value="InterPro"/>
</dbReference>
<comment type="subcellular location">
    <subcellularLocation>
        <location evidence="1">Secreted</location>
    </subcellularLocation>
</comment>
<dbReference type="Pfam" id="PF01433">
    <property type="entry name" value="Peptidase_M1"/>
    <property type="match status" value="1"/>
</dbReference>
<keyword evidence="9" id="KW-0007">Acetylation</keyword>
<dbReference type="InterPro" id="IPR014782">
    <property type="entry name" value="Peptidase_M1_dom"/>
</dbReference>
<dbReference type="InterPro" id="IPR016024">
    <property type="entry name" value="ARM-type_fold"/>
</dbReference>
<evidence type="ECO:0000256" key="1">
    <source>
        <dbReference type="ARBA" id="ARBA00004613"/>
    </source>
</evidence>
<evidence type="ECO:0000256" key="16">
    <source>
        <dbReference type="ARBA" id="ARBA00079001"/>
    </source>
</evidence>
<evidence type="ECO:0000256" key="18">
    <source>
        <dbReference type="PIRSR" id="PIRSR634015-2"/>
    </source>
</evidence>
<keyword evidence="10" id="KW-0482">Metalloprotease</keyword>
<feature type="binding site" evidence="18">
    <location>
        <begin position="594"/>
        <end position="596"/>
    </location>
    <ligand>
        <name>a peptide</name>
        <dbReference type="ChEBI" id="CHEBI:60466"/>
    </ligand>
</feature>
<dbReference type="SUPFAM" id="SSF55486">
    <property type="entry name" value="Metalloproteases ('zincins'), catalytic domain"/>
    <property type="match status" value="1"/>
</dbReference>
<dbReference type="InterPro" id="IPR042097">
    <property type="entry name" value="Aminopeptidase_N-like_N_sf"/>
</dbReference>
<evidence type="ECO:0000256" key="17">
    <source>
        <dbReference type="PIRSR" id="PIRSR634015-1"/>
    </source>
</evidence>
<dbReference type="OrthoDB" id="79562at2759"/>
<dbReference type="Gene3D" id="1.10.390.10">
    <property type="entry name" value="Neutral Protease Domain 2"/>
    <property type="match status" value="1"/>
</dbReference>
<gene>
    <name evidence="21" type="ORF">HJG59_015756</name>
</gene>
<feature type="active site" description="Proton donor" evidence="17">
    <location>
        <position position="408"/>
    </location>
</feature>
<evidence type="ECO:0000256" key="8">
    <source>
        <dbReference type="ARBA" id="ARBA00022833"/>
    </source>
</evidence>
<dbReference type="FunFam" id="1.10.390.10:FF:000003">
    <property type="entry name" value="Leukotriene A(4) hydrolase"/>
    <property type="match status" value="1"/>
</dbReference>
<protein>
    <recommendedName>
        <fullName evidence="14">Aminopeptidase B</fullName>
        <ecNumber evidence="13">3.4.11.6</ecNumber>
    </recommendedName>
    <alternativeName>
        <fullName evidence="15">Arginine aminopeptidase</fullName>
    </alternativeName>
    <alternativeName>
        <fullName evidence="16">Arginyl aminopeptidase</fullName>
    </alternativeName>
</protein>
<evidence type="ECO:0000256" key="15">
    <source>
        <dbReference type="ARBA" id="ARBA00078065"/>
    </source>
</evidence>
<dbReference type="Proteomes" id="UP000550707">
    <property type="component" value="Unassembled WGS sequence"/>
</dbReference>
<name>A0A7J8BNA7_MOLMO</name>
<feature type="binding site" evidence="19">
    <location>
        <position position="323"/>
    </location>
    <ligand>
        <name>Zn(2+)</name>
        <dbReference type="ChEBI" id="CHEBI:29105"/>
        <note>catalytic</note>
    </ligand>
</feature>
<feature type="binding site" evidence="18">
    <location>
        <begin position="290"/>
        <end position="295"/>
    </location>
    <ligand>
        <name>a peptide</name>
        <dbReference type="ChEBI" id="CHEBI:60466"/>
    </ligand>
</feature>
<sequence>MASAGAPGGGAAPRTLHSARAVDVASASNFRDFEVLHLHLDLRAEFASRTLSGTATLDLRCLVPAGAAELRLDSHPSLEVTAVALRRGLPGPGVPPGPEEPVSFHTRPFARYGCALCVSFPQPQRAGERFQVLLTYRVGAGPAVCWLAPEQTAGKEKPFVYTQGQAVLNRGFFPCFDTPAVKCTYSALIEVPEGFTALMSADTWEKRGPNKFFFHMGQPIPSYLIALAIGDLVSAEVGPRSRVWAEPCVVEAAKEEYDGVIEQFLATGEKLFGPYIWGRYDVLFMPPSFPFGGMENPCLTFVTPCLLAGDGSLADVIIHEVSHSWFGNLVTNANWSEFWLNEGFTMYAQRRISTLLFGPAYTCLEAATGRALLRQHMDVTGEENPLNKLRVKIEPGVDPDDTYNETPYEKGFCFVSYLAHLVGDQEKFDTFLKAYVNEFKFQSILADDFLEFYLEYFPELKQKRVDSIPGFEFDRWLNTPGWPPYLPDLSPGDSLMRPADELAQLWAAEELDLKAIEAVDISTWKTYQLVHFLDKILQKSPLPPGNVKKLGERYPKISCARNAELRLRWGQIVLRNDHQEDFWKVKDFLQSQGKQKYTLPLYHAMMGGSAAAQTLAKETFAATSSQLHSNVVHYVQQILAPTGS</sequence>
<dbReference type="InterPro" id="IPR049980">
    <property type="entry name" value="LTA4H_cat"/>
</dbReference>
<keyword evidence="22" id="KW-1185">Reference proteome</keyword>
<dbReference type="AlphaFoldDB" id="A0A7J8BNA7"/>
<feature type="binding site" evidence="19">
    <location>
        <position position="319"/>
    </location>
    <ligand>
        <name>Zn(2+)</name>
        <dbReference type="ChEBI" id="CHEBI:29105"/>
        <note>catalytic</note>
    </ligand>
</feature>
<dbReference type="FunCoup" id="A0A7J8BNA7">
    <property type="interactions" value="1170"/>
</dbReference>
<feature type="binding site" evidence="19">
    <location>
        <position position="342"/>
    </location>
    <ligand>
        <name>Zn(2+)</name>
        <dbReference type="ChEBI" id="CHEBI:29105"/>
        <note>catalytic</note>
    </ligand>
</feature>
<keyword evidence="6 19" id="KW-0479">Metal-binding</keyword>
<evidence type="ECO:0000256" key="3">
    <source>
        <dbReference type="ARBA" id="ARBA00022438"/>
    </source>
</evidence>
<dbReference type="GO" id="GO:0070006">
    <property type="term" value="F:metalloaminopeptidase activity"/>
    <property type="evidence" value="ECO:0007669"/>
    <property type="project" value="TreeGrafter"/>
</dbReference>
<dbReference type="CDD" id="cd09599">
    <property type="entry name" value="M1_LTA4H"/>
    <property type="match status" value="1"/>
</dbReference>
<keyword evidence="5" id="KW-0645">Protease</keyword>
<evidence type="ECO:0000256" key="4">
    <source>
        <dbReference type="ARBA" id="ARBA00022525"/>
    </source>
</evidence>
<dbReference type="InterPro" id="IPR015211">
    <property type="entry name" value="Peptidase_M1_C"/>
</dbReference>
<dbReference type="PANTHER" id="PTHR45726:SF1">
    <property type="entry name" value="AMINOPEPTIDASE B"/>
    <property type="match status" value="1"/>
</dbReference>
<organism evidence="21 22">
    <name type="scientific">Molossus molossus</name>
    <name type="common">Pallas' mastiff bat</name>
    <name type="synonym">Vespertilio molossus</name>
    <dbReference type="NCBI Taxonomy" id="27622"/>
    <lineage>
        <taxon>Eukaryota</taxon>
        <taxon>Metazoa</taxon>
        <taxon>Chordata</taxon>
        <taxon>Craniata</taxon>
        <taxon>Vertebrata</taxon>
        <taxon>Euteleostomi</taxon>
        <taxon>Mammalia</taxon>
        <taxon>Eutheria</taxon>
        <taxon>Laurasiatheria</taxon>
        <taxon>Chiroptera</taxon>
        <taxon>Yangochiroptera</taxon>
        <taxon>Molossidae</taxon>
        <taxon>Molossus</taxon>
    </lineage>
</organism>
<comment type="similarity">
    <text evidence="2">Belongs to the peptidase M1 family.</text>
</comment>
<dbReference type="SMART" id="SM01263">
    <property type="entry name" value="Leuk-A4-hydro_C"/>
    <property type="match status" value="1"/>
</dbReference>
<dbReference type="Gene3D" id="3.30.2010.30">
    <property type="match status" value="1"/>
</dbReference>
<evidence type="ECO:0000256" key="13">
    <source>
        <dbReference type="ARBA" id="ARBA00066491"/>
    </source>
</evidence>
<dbReference type="FunFam" id="2.60.40.1730:FF:000011">
    <property type="entry name" value="Arginyl aminopeptidase"/>
    <property type="match status" value="1"/>
</dbReference>
<dbReference type="SUPFAM" id="SSF48371">
    <property type="entry name" value="ARM repeat"/>
    <property type="match status" value="1"/>
</dbReference>
<evidence type="ECO:0000313" key="21">
    <source>
        <dbReference type="EMBL" id="KAF6399999.1"/>
    </source>
</evidence>
<keyword evidence="8 19" id="KW-0862">Zinc</keyword>